<dbReference type="InterPro" id="IPR036390">
    <property type="entry name" value="WH_DNA-bd_sf"/>
</dbReference>
<dbReference type="InterPro" id="IPR011608">
    <property type="entry name" value="PRD"/>
</dbReference>
<dbReference type="PROSITE" id="PS50045">
    <property type="entry name" value="SIGMA54_INTERACT_4"/>
    <property type="match status" value="1"/>
</dbReference>
<accession>A0ABU4WPD3</accession>
<dbReference type="Pfam" id="PF00158">
    <property type="entry name" value="Sigma54_activat"/>
    <property type="match status" value="1"/>
</dbReference>
<evidence type="ECO:0000259" key="3">
    <source>
        <dbReference type="PROSITE" id="PS50045"/>
    </source>
</evidence>
<dbReference type="SUPFAM" id="SSF46785">
    <property type="entry name" value="Winged helix' DNA-binding domain"/>
    <property type="match status" value="1"/>
</dbReference>
<dbReference type="PROSITE" id="PS51372">
    <property type="entry name" value="PRD_2"/>
    <property type="match status" value="2"/>
</dbReference>
<evidence type="ECO:0000259" key="4">
    <source>
        <dbReference type="PROSITE" id="PS51372"/>
    </source>
</evidence>
<evidence type="ECO:0000256" key="1">
    <source>
        <dbReference type="ARBA" id="ARBA00022741"/>
    </source>
</evidence>
<dbReference type="PANTHER" id="PTHR32071">
    <property type="entry name" value="TRANSCRIPTIONAL REGULATORY PROTEIN"/>
    <property type="match status" value="1"/>
</dbReference>
<proteinExistence type="predicted"/>
<dbReference type="Proteomes" id="UP001285244">
    <property type="component" value="Unassembled WGS sequence"/>
</dbReference>
<keyword evidence="1" id="KW-0547">Nucleotide-binding</keyword>
<evidence type="ECO:0000313" key="5">
    <source>
        <dbReference type="EMBL" id="MDX8417327.1"/>
    </source>
</evidence>
<organism evidence="5 6">
    <name type="scientific">Absicoccus intestinalis</name>
    <dbReference type="NCBI Taxonomy" id="2926319"/>
    <lineage>
        <taxon>Bacteria</taxon>
        <taxon>Bacillati</taxon>
        <taxon>Bacillota</taxon>
        <taxon>Erysipelotrichia</taxon>
        <taxon>Erysipelotrichales</taxon>
        <taxon>Erysipelotrichaceae</taxon>
        <taxon>Absicoccus</taxon>
    </lineage>
</organism>
<dbReference type="InterPro" id="IPR036634">
    <property type="entry name" value="PRD_sf"/>
</dbReference>
<evidence type="ECO:0000313" key="6">
    <source>
        <dbReference type="Proteomes" id="UP001285244"/>
    </source>
</evidence>
<dbReference type="PANTHER" id="PTHR32071:SF38">
    <property type="entry name" value="PSP OPERON TRANSCRIPTIONAL ACTIVATOR"/>
    <property type="match status" value="1"/>
</dbReference>
<evidence type="ECO:0000256" key="2">
    <source>
        <dbReference type="ARBA" id="ARBA00022840"/>
    </source>
</evidence>
<keyword evidence="2" id="KW-0067">ATP-binding</keyword>
<name>A0ABU4WPD3_9FIRM</name>
<dbReference type="SUPFAM" id="SSF63520">
    <property type="entry name" value="PTS-regulatory domain, PRD"/>
    <property type="match status" value="2"/>
</dbReference>
<protein>
    <submittedName>
        <fullName evidence="5">PRD domain-containing protein</fullName>
    </submittedName>
</protein>
<dbReference type="InterPro" id="IPR027417">
    <property type="entry name" value="P-loop_NTPase"/>
</dbReference>
<gene>
    <name evidence="5" type="ORF">MOZ64_05665</name>
</gene>
<feature type="domain" description="Sigma-54 factor interaction" evidence="3">
    <location>
        <begin position="126"/>
        <end position="344"/>
    </location>
</feature>
<reference evidence="5 6" key="1">
    <citation type="submission" date="2022-03" db="EMBL/GenBank/DDBJ databases">
        <title>Novel taxa within the pig intestine.</title>
        <authorList>
            <person name="Wylensek D."/>
            <person name="Bishof K."/>
            <person name="Afrizal A."/>
            <person name="Clavel T."/>
        </authorList>
    </citation>
    <scope>NUCLEOTIDE SEQUENCE [LARGE SCALE GENOMIC DNA]</scope>
    <source>
        <strain evidence="5 6">Cla-KB-P134</strain>
    </source>
</reference>
<dbReference type="Gene3D" id="1.10.1790.10">
    <property type="entry name" value="PRD domain"/>
    <property type="match status" value="2"/>
</dbReference>
<feature type="domain" description="PRD" evidence="4">
    <location>
        <begin position="447"/>
        <end position="555"/>
    </location>
</feature>
<keyword evidence="6" id="KW-1185">Reference proteome</keyword>
<dbReference type="InterPro" id="IPR002078">
    <property type="entry name" value="Sigma_54_int"/>
</dbReference>
<dbReference type="Pfam" id="PF00874">
    <property type="entry name" value="PRD"/>
    <property type="match status" value="2"/>
</dbReference>
<comment type="caution">
    <text evidence="5">The sequence shown here is derived from an EMBL/GenBank/DDBJ whole genome shotgun (WGS) entry which is preliminary data.</text>
</comment>
<dbReference type="EMBL" id="JALBUS010000006">
    <property type="protein sequence ID" value="MDX8417327.1"/>
    <property type="molecule type" value="Genomic_DNA"/>
</dbReference>
<dbReference type="RefSeq" id="WP_320325621.1">
    <property type="nucleotide sequence ID" value="NZ_JALBUS010000006.1"/>
</dbReference>
<dbReference type="SUPFAM" id="SSF52540">
    <property type="entry name" value="P-loop containing nucleoside triphosphate hydrolases"/>
    <property type="match status" value="1"/>
</dbReference>
<dbReference type="Gene3D" id="3.40.50.300">
    <property type="entry name" value="P-loop containing nucleotide triphosphate hydrolases"/>
    <property type="match status" value="1"/>
</dbReference>
<feature type="domain" description="PRD" evidence="4">
    <location>
        <begin position="711"/>
        <end position="816"/>
    </location>
</feature>
<sequence>MEKKEEIYQLIHLDTKNKINHSNFDHLGMDALEISTQLKMNRSNISRILNQLYNEGKLIKTSSRPVLFIDRSSINDAFQSIAIPSIIPKSKTINDYISYLSIKKSNVNSFNRYLANSRQSKMFDPIAKAKSAILYPSKLNTLIYGEKGSGRLQFAKSLAQFAKENQLVDEKSEPIIVECVNYNAVNEDSFLKMVFGEYVTRTESYKKGILQKAQNNIIIFNNINQLSERTSTALLNVILDKSYSPINSSKQLKLDAFIIATTTNKMLAESTEMLRCFPMYIQIPSLNDRTIMEIIVIILQFFQDEANNIKETIRVSKDAISCFAMSQYKGNLAQLRSEIRQACAMGYTNFIKNKSYFINIGFDEISTPVLMNIFNVDKRLNELYDTLNLFENEYLFFSADKQNPELKLLFEISEPIDNTISTNLTTKNDEQLVNQCINDIDSVGSIQINTIRAVLLQRIYDIIYNLLDGHPIKENENLIYGLLLHLSNEINRITSGQTHSKFKKLSNKIARNVDYNYANLIITSIEKYYNLSFNDEEIDYVATYLYLSSQWIDKKYIQLLIVSTDKEKAAHYSNYINNNFFKTHANYLSVSKEANQIESTVANIAMKMTEIDRGKGVVLLLDYPFIKQVIELLDSTYSGEFITTNDISIKNLVSIAQKVESLGTTLTAMGSYTGLNINDSKSNETKEIEKHAYDLLKSIEEKLLSESLVFLNPHKACQALFNVLLNIINDLNITYCDDLLIKFLFHTTFTLERCIRKEPYNYPKAKSLIKNNEKLYNVLEKNFNVINEIFAIQIPPAEMGYIIEIFLPYLHTTAFE</sequence>